<keyword evidence="8" id="KW-1185">Reference proteome</keyword>
<feature type="transmembrane region" description="Helical" evidence="5">
    <location>
        <begin position="66"/>
        <end position="87"/>
    </location>
</feature>
<dbReference type="GO" id="GO:0016020">
    <property type="term" value="C:membrane"/>
    <property type="evidence" value="ECO:0007669"/>
    <property type="project" value="UniProtKB-SubCell"/>
</dbReference>
<protein>
    <submittedName>
        <fullName evidence="7">FUSC family protein</fullName>
    </submittedName>
</protein>
<feature type="transmembrane region" description="Helical" evidence="5">
    <location>
        <begin position="143"/>
        <end position="161"/>
    </location>
</feature>
<evidence type="ECO:0000256" key="5">
    <source>
        <dbReference type="SAM" id="Phobius"/>
    </source>
</evidence>
<keyword evidence="4 5" id="KW-0472">Membrane</keyword>
<gene>
    <name evidence="7" type="ORF">JHK64_07385</name>
</gene>
<evidence type="ECO:0000256" key="1">
    <source>
        <dbReference type="ARBA" id="ARBA00004141"/>
    </source>
</evidence>
<sequence>MIIFKQLKSLFELKPMVDNPYRVVIIGFAIFIVLMVGYMRNDFLISNFASLGLFTLFYYQNLPMPYLLRNLSIIGGSLLLVFLLGFLSSYSPWFSPLVVGIIAFISRLLTRLFNVHKPGGIFFVMVAAMGTTITIPEKKLAEIILFFFLGIMISLVGAFIIKKTEIRVEVAIPHNTFKERFFKDPLALVDAIFYSSALFMSVYLSHGLHLGNPYWVTLACASILLAENLEALKHRHLQYLAGTFVGLVGASLLLILPLSRVLLITLITVFYALAQYYVPRNYAVANIFITPMVLLLSVTNHSDLSLHLFQSRFIGVLLGSFIGFGTAWLMWLMLDHYLAVTKDNSKTSVKEKSQ</sequence>
<feature type="transmembrane region" description="Helical" evidence="5">
    <location>
        <begin position="283"/>
        <end position="301"/>
    </location>
</feature>
<name>A0A934UE45_9STRE</name>
<feature type="transmembrane region" description="Helical" evidence="5">
    <location>
        <begin position="186"/>
        <end position="208"/>
    </location>
</feature>
<feature type="transmembrane region" description="Helical" evidence="5">
    <location>
        <begin position="21"/>
        <end position="37"/>
    </location>
</feature>
<evidence type="ECO:0000313" key="7">
    <source>
        <dbReference type="EMBL" id="MBJ8350444.1"/>
    </source>
</evidence>
<dbReference type="AlphaFoldDB" id="A0A934UE45"/>
<feature type="transmembrane region" description="Helical" evidence="5">
    <location>
        <begin position="93"/>
        <end position="113"/>
    </location>
</feature>
<organism evidence="7 8">
    <name type="scientific">Streptococcus zalophi</name>
    <dbReference type="NCBI Taxonomy" id="640031"/>
    <lineage>
        <taxon>Bacteria</taxon>
        <taxon>Bacillati</taxon>
        <taxon>Bacillota</taxon>
        <taxon>Bacilli</taxon>
        <taxon>Lactobacillales</taxon>
        <taxon>Streptococcaceae</taxon>
        <taxon>Streptococcus</taxon>
    </lineage>
</organism>
<comment type="subcellular location">
    <subcellularLocation>
        <location evidence="1">Membrane</location>
        <topology evidence="1">Multi-pass membrane protein</topology>
    </subcellularLocation>
</comment>
<dbReference type="EMBL" id="JAENBP010000014">
    <property type="protein sequence ID" value="MBJ8350444.1"/>
    <property type="molecule type" value="Genomic_DNA"/>
</dbReference>
<evidence type="ECO:0000313" key="8">
    <source>
        <dbReference type="Proteomes" id="UP000644875"/>
    </source>
</evidence>
<evidence type="ECO:0000256" key="4">
    <source>
        <dbReference type="ARBA" id="ARBA00023136"/>
    </source>
</evidence>
<feature type="transmembrane region" description="Helical" evidence="5">
    <location>
        <begin position="43"/>
        <end position="59"/>
    </location>
</feature>
<keyword evidence="3 5" id="KW-1133">Transmembrane helix</keyword>
<feature type="transmembrane region" description="Helical" evidence="5">
    <location>
        <begin position="244"/>
        <end position="271"/>
    </location>
</feature>
<dbReference type="Proteomes" id="UP000644875">
    <property type="component" value="Unassembled WGS sequence"/>
</dbReference>
<feature type="transmembrane region" description="Helical" evidence="5">
    <location>
        <begin position="313"/>
        <end position="334"/>
    </location>
</feature>
<reference evidence="7 8" key="1">
    <citation type="journal article" date="2021" name="Int. J. Syst. Evol. Microbiol.">
        <title>Streptococcus vicugnae sp. nov., isolated from faeces of alpacas (Vicugna pacos) and cattle (Bos taurus), Streptococcus zalophi sp. nov., and Streptococcus pacificus sp. nov., isolated from respiratory tract of California sea lions (Zalophus californianus).</title>
        <authorList>
            <person name="Volokhov D.V."/>
            <person name="Zagorodnyaya T.A."/>
            <person name="Shen Z."/>
            <person name="Blom J."/>
            <person name="Furtak V.A."/>
            <person name="Eisenberg T."/>
            <person name="Fan P."/>
            <person name="Jeong K.C."/>
            <person name="Gao Y."/>
            <person name="Zhang S."/>
            <person name="Amselle M."/>
        </authorList>
    </citation>
    <scope>NUCLEOTIDE SEQUENCE [LARGE SCALE GENOMIC DNA]</scope>
    <source>
        <strain evidence="8">CSL7508-lung</strain>
    </source>
</reference>
<proteinExistence type="predicted"/>
<evidence type="ECO:0000256" key="3">
    <source>
        <dbReference type="ARBA" id="ARBA00022989"/>
    </source>
</evidence>
<comment type="caution">
    <text evidence="7">The sequence shown here is derived from an EMBL/GenBank/DDBJ whole genome shotgun (WGS) entry which is preliminary data.</text>
</comment>
<dbReference type="InterPro" id="IPR049453">
    <property type="entry name" value="Memb_transporter_dom"/>
</dbReference>
<evidence type="ECO:0000256" key="2">
    <source>
        <dbReference type="ARBA" id="ARBA00022692"/>
    </source>
</evidence>
<accession>A0A934UE45</accession>
<keyword evidence="2 5" id="KW-0812">Transmembrane</keyword>
<feature type="transmembrane region" description="Helical" evidence="5">
    <location>
        <begin position="120"/>
        <end position="137"/>
    </location>
</feature>
<dbReference type="Pfam" id="PF13515">
    <property type="entry name" value="FUSC_2"/>
    <property type="match status" value="1"/>
</dbReference>
<feature type="domain" description="Integral membrane bound transporter" evidence="6">
    <location>
        <begin position="202"/>
        <end position="324"/>
    </location>
</feature>
<evidence type="ECO:0000259" key="6">
    <source>
        <dbReference type="Pfam" id="PF13515"/>
    </source>
</evidence>